<dbReference type="Proteomes" id="UP000232323">
    <property type="component" value="Unassembled WGS sequence"/>
</dbReference>
<gene>
    <name evidence="1" type="ORF">CEUSTIGMA_g3609.t1</name>
</gene>
<reference evidence="1 2" key="1">
    <citation type="submission" date="2017-08" db="EMBL/GenBank/DDBJ databases">
        <title>Acidophilic green algal genome provides insights into adaptation to an acidic environment.</title>
        <authorList>
            <person name="Hirooka S."/>
            <person name="Hirose Y."/>
            <person name="Kanesaki Y."/>
            <person name="Higuchi S."/>
            <person name="Fujiwara T."/>
            <person name="Onuma R."/>
            <person name="Era A."/>
            <person name="Ohbayashi R."/>
            <person name="Uzuka A."/>
            <person name="Nozaki H."/>
            <person name="Yoshikawa H."/>
            <person name="Miyagishima S.Y."/>
        </authorList>
    </citation>
    <scope>NUCLEOTIDE SEQUENCE [LARGE SCALE GENOMIC DNA]</scope>
    <source>
        <strain evidence="1 2">NIES-2499</strain>
    </source>
</reference>
<evidence type="ECO:0000313" key="1">
    <source>
        <dbReference type="EMBL" id="GAX76165.1"/>
    </source>
</evidence>
<protein>
    <submittedName>
        <fullName evidence="1">Uncharacterized protein</fullName>
    </submittedName>
</protein>
<keyword evidence="2" id="KW-1185">Reference proteome</keyword>
<evidence type="ECO:0000313" key="2">
    <source>
        <dbReference type="Proteomes" id="UP000232323"/>
    </source>
</evidence>
<sequence length="197" mass="21292">MEGLLFDPSSPGCFEDSFVGTAPFADQIDDLFSTLIPWSPEWQSTSDCSQEAIFQVDGIPTKERLTGMTASLVQRPDEAGSDLSLTSLKGELSETTNPYNAFSSSSEIEIIQGETFFTEAECTRVAKLTKAQQALASHGKKHNLSSGNLGASKADLKMDVLFICAATSLMYYSYAPLPQPPTQDPVRYTATAVALDK</sequence>
<organism evidence="1 2">
    <name type="scientific">Chlamydomonas eustigma</name>
    <dbReference type="NCBI Taxonomy" id="1157962"/>
    <lineage>
        <taxon>Eukaryota</taxon>
        <taxon>Viridiplantae</taxon>
        <taxon>Chlorophyta</taxon>
        <taxon>core chlorophytes</taxon>
        <taxon>Chlorophyceae</taxon>
        <taxon>CS clade</taxon>
        <taxon>Chlamydomonadales</taxon>
        <taxon>Chlamydomonadaceae</taxon>
        <taxon>Chlamydomonas</taxon>
    </lineage>
</organism>
<proteinExistence type="predicted"/>
<name>A0A250WZF5_9CHLO</name>
<accession>A0A250WZF5</accession>
<comment type="caution">
    <text evidence="1">The sequence shown here is derived from an EMBL/GenBank/DDBJ whole genome shotgun (WGS) entry which is preliminary data.</text>
</comment>
<dbReference type="EMBL" id="BEGY01000015">
    <property type="protein sequence ID" value="GAX76165.1"/>
    <property type="molecule type" value="Genomic_DNA"/>
</dbReference>
<dbReference type="AlphaFoldDB" id="A0A250WZF5"/>